<organism evidence="1">
    <name type="scientific">marine sediment metagenome</name>
    <dbReference type="NCBI Taxonomy" id="412755"/>
    <lineage>
        <taxon>unclassified sequences</taxon>
        <taxon>metagenomes</taxon>
        <taxon>ecological metagenomes</taxon>
    </lineage>
</organism>
<dbReference type="AlphaFoldDB" id="A0A0F9K8E4"/>
<reference evidence="1" key="1">
    <citation type="journal article" date="2015" name="Nature">
        <title>Complex archaea that bridge the gap between prokaryotes and eukaryotes.</title>
        <authorList>
            <person name="Spang A."/>
            <person name="Saw J.H."/>
            <person name="Jorgensen S.L."/>
            <person name="Zaremba-Niedzwiedzka K."/>
            <person name="Martijn J."/>
            <person name="Lind A.E."/>
            <person name="van Eijk R."/>
            <person name="Schleper C."/>
            <person name="Guy L."/>
            <person name="Ettema T.J."/>
        </authorList>
    </citation>
    <scope>NUCLEOTIDE SEQUENCE</scope>
</reference>
<accession>A0A0F9K8E4</accession>
<sequence>IVDITVNSTLTVGPSFLEINLANQNTWSVDQTFTAGIAIGAGNSISTLSNGTGSLGSSGLRWDAWMDDVTIDILDIDQLISISEGATREMDLNADSCTSGDNIAIYAGNINKRVSIGCLGTSDIDAELELIPSSGNIVKLTTIGLEGLYIGGNRIVRSRQNAITVPTCTGVDGTYDGAELTCLNELEAAITILLVELGATAGHGLIGN</sequence>
<name>A0A0F9K8E4_9ZZZZ</name>
<gene>
    <name evidence="1" type="ORF">LCGC14_1733570</name>
</gene>
<evidence type="ECO:0000313" key="1">
    <source>
        <dbReference type="EMBL" id="KKM07468.1"/>
    </source>
</evidence>
<feature type="non-terminal residue" evidence="1">
    <location>
        <position position="1"/>
    </location>
</feature>
<protein>
    <submittedName>
        <fullName evidence="1">Uncharacterized protein</fullName>
    </submittedName>
</protein>
<proteinExistence type="predicted"/>
<comment type="caution">
    <text evidence="1">The sequence shown here is derived from an EMBL/GenBank/DDBJ whole genome shotgun (WGS) entry which is preliminary data.</text>
</comment>
<dbReference type="EMBL" id="LAZR01015763">
    <property type="protein sequence ID" value="KKM07468.1"/>
    <property type="molecule type" value="Genomic_DNA"/>
</dbReference>